<keyword evidence="6" id="KW-0442">Lipid degradation</keyword>
<dbReference type="GO" id="GO:0016509">
    <property type="term" value="F:long-chain (3S)-3-hydroxyacyl-CoA dehydrogenase (NAD+) activity"/>
    <property type="evidence" value="ECO:0007669"/>
    <property type="project" value="TreeGrafter"/>
</dbReference>
<evidence type="ECO:0000256" key="6">
    <source>
        <dbReference type="ARBA" id="ARBA00022963"/>
    </source>
</evidence>
<evidence type="ECO:0000256" key="11">
    <source>
        <dbReference type="ARBA" id="ARBA00023268"/>
    </source>
</evidence>
<comment type="catalytic activity">
    <reaction evidence="12">
        <text>a (3S)-3-hydroxyacyl-CoA + NAD(+) = a 3-oxoacyl-CoA + NADH + H(+)</text>
        <dbReference type="Rhea" id="RHEA:22432"/>
        <dbReference type="ChEBI" id="CHEBI:15378"/>
        <dbReference type="ChEBI" id="CHEBI:57318"/>
        <dbReference type="ChEBI" id="CHEBI:57540"/>
        <dbReference type="ChEBI" id="CHEBI:57945"/>
        <dbReference type="ChEBI" id="CHEBI:90726"/>
        <dbReference type="EC" id="1.1.1.35"/>
    </reaction>
</comment>
<dbReference type="Proteomes" id="UP000298358">
    <property type="component" value="Unassembled WGS sequence"/>
</dbReference>
<organism evidence="16 17">
    <name type="scientific">Microbacterium paludicola</name>
    <dbReference type="NCBI Taxonomy" id="300019"/>
    <lineage>
        <taxon>Bacteria</taxon>
        <taxon>Bacillati</taxon>
        <taxon>Actinomycetota</taxon>
        <taxon>Actinomycetes</taxon>
        <taxon>Micrococcales</taxon>
        <taxon>Microbacteriaceae</taxon>
        <taxon>Microbacterium</taxon>
    </lineage>
</organism>
<dbReference type="Pfam" id="PF00378">
    <property type="entry name" value="ECH_1"/>
    <property type="match status" value="1"/>
</dbReference>
<evidence type="ECO:0000256" key="5">
    <source>
        <dbReference type="ARBA" id="ARBA00022832"/>
    </source>
</evidence>
<dbReference type="InterPro" id="IPR036291">
    <property type="entry name" value="NAD(P)-bd_dom_sf"/>
</dbReference>
<feature type="domain" description="3-hydroxyacyl-CoA dehydrogenase C-terminal" evidence="14">
    <location>
        <begin position="526"/>
        <end position="615"/>
    </location>
</feature>
<evidence type="ECO:0000313" key="16">
    <source>
        <dbReference type="EMBL" id="TFU33229.1"/>
    </source>
</evidence>
<evidence type="ECO:0000256" key="7">
    <source>
        <dbReference type="ARBA" id="ARBA00023002"/>
    </source>
</evidence>
<evidence type="ECO:0000256" key="8">
    <source>
        <dbReference type="ARBA" id="ARBA00023027"/>
    </source>
</evidence>
<keyword evidence="7" id="KW-0560">Oxidoreductase</keyword>
<evidence type="ECO:0000256" key="3">
    <source>
        <dbReference type="ARBA" id="ARBA00007005"/>
    </source>
</evidence>
<evidence type="ECO:0000256" key="1">
    <source>
        <dbReference type="ARBA" id="ARBA00005005"/>
    </source>
</evidence>
<evidence type="ECO:0000256" key="12">
    <source>
        <dbReference type="ARBA" id="ARBA00049556"/>
    </source>
</evidence>
<keyword evidence="17" id="KW-1185">Reference proteome</keyword>
<dbReference type="UniPathway" id="UPA00659"/>
<keyword evidence="9" id="KW-0443">Lipid metabolism</keyword>
<keyword evidence="10" id="KW-0456">Lyase</keyword>
<evidence type="ECO:0000259" key="15">
    <source>
        <dbReference type="Pfam" id="PF02737"/>
    </source>
</evidence>
<dbReference type="Gene3D" id="3.40.50.720">
    <property type="entry name" value="NAD(P)-binding Rossmann-like Domain"/>
    <property type="match status" value="1"/>
</dbReference>
<dbReference type="PANTHER" id="PTHR43612:SF3">
    <property type="entry name" value="TRIFUNCTIONAL ENZYME SUBUNIT ALPHA, MITOCHONDRIAL"/>
    <property type="match status" value="1"/>
</dbReference>
<evidence type="ECO:0000256" key="4">
    <source>
        <dbReference type="ARBA" id="ARBA00009463"/>
    </source>
</evidence>
<dbReference type="InterPro" id="IPR006176">
    <property type="entry name" value="3-OHacyl-CoA_DH_NAD-bd"/>
</dbReference>
<comment type="caution">
    <text evidence="16">The sequence shown here is derived from an EMBL/GenBank/DDBJ whole genome shotgun (WGS) entry which is preliminary data.</text>
</comment>
<dbReference type="Pfam" id="PF02737">
    <property type="entry name" value="3HCDH_N"/>
    <property type="match status" value="1"/>
</dbReference>
<sequence length="713" mass="76676">MTDYTTIDFSPLLALSGDEVVTRSLVSDVRLPSGRTIALITLHNGKDHTRPNTLGPATLTELGATLDELKKRAAAGEIDAVAVTGKPYIFAAGADLSSVGDLPSKDIARLIAQLGHHVLGKLSALGVPSFSFVNGLALGGAVEIALNSTYRTVDSSAAAIALPEVFLGLVPGWGGVTLLPNLIGIENALEVIISNPLKQNRTLKPQQAFDLGMFDAIFSPTSFLEDSLRWADGVLAGTIKVERKNAPGRIERLTKWPIAVKMARGMLESRIGAVPRSPYLALDLIDKAKSGSVEEGFAREDEVLAELISGDQFIASMYAFDLVQKRAKRPVGAPDKELAKKVTKVGVIGAGLMASQFALLFVRRLQVPVLITDIDQARVDKGLAYIRDEIAALEAKGRIDSDTGNRLRALVHGTVDKSEYADCDFVIEAVFEETGVKQQVFREIEQVIAPDAILATNTSSLSVEEIGSVLEHPERLVGFHFFNPVAVMPLIEIVKTPQSSDEALSTAFVVAKNLRKNAVLTADAPGFVVNRLLAKVMGEAARAVDEGTPLLTVEKAFAPLGLPMTPFQLIDLVGWKVAAHVQDTMVRHFPDRFFASDNLHRLAEVGDVVEKDKNGKVTGWTKQAQKVLETGKSPATEDEILRRVEDGLASEIRLMLDEGVVPEVEDIDLCLILGGGWPFINGGASAYLDRSGASERATGRTFHTPPLRGAANR</sequence>
<dbReference type="OrthoDB" id="9771883at2"/>
<dbReference type="Pfam" id="PF00725">
    <property type="entry name" value="3HCDH"/>
    <property type="match status" value="1"/>
</dbReference>
<dbReference type="GO" id="GO:0004300">
    <property type="term" value="F:enoyl-CoA hydratase activity"/>
    <property type="evidence" value="ECO:0007669"/>
    <property type="project" value="TreeGrafter"/>
</dbReference>
<feature type="domain" description="3-hydroxyacyl-CoA dehydrogenase NAD binding" evidence="15">
    <location>
        <begin position="344"/>
        <end position="523"/>
    </location>
</feature>
<dbReference type="AlphaFoldDB" id="A0A4Y9FWI7"/>
<evidence type="ECO:0000256" key="13">
    <source>
        <dbReference type="SAM" id="MobiDB-lite"/>
    </source>
</evidence>
<dbReference type="RefSeq" id="WP_135114149.1">
    <property type="nucleotide sequence ID" value="NZ_JADGLL010000012.1"/>
</dbReference>
<evidence type="ECO:0000313" key="17">
    <source>
        <dbReference type="Proteomes" id="UP000298358"/>
    </source>
</evidence>
<dbReference type="EMBL" id="SPQB01000012">
    <property type="protein sequence ID" value="TFU33229.1"/>
    <property type="molecule type" value="Genomic_DNA"/>
</dbReference>
<evidence type="ECO:0000256" key="10">
    <source>
        <dbReference type="ARBA" id="ARBA00023239"/>
    </source>
</evidence>
<proteinExistence type="inferred from homology"/>
<evidence type="ECO:0000256" key="2">
    <source>
        <dbReference type="ARBA" id="ARBA00005086"/>
    </source>
</evidence>
<dbReference type="CDD" id="cd06558">
    <property type="entry name" value="crotonase-like"/>
    <property type="match status" value="1"/>
</dbReference>
<feature type="region of interest" description="Disordered" evidence="13">
    <location>
        <begin position="694"/>
        <end position="713"/>
    </location>
</feature>
<dbReference type="SUPFAM" id="SSF52096">
    <property type="entry name" value="ClpP/crotonase"/>
    <property type="match status" value="1"/>
</dbReference>
<comment type="pathway">
    <text evidence="1">Lipid metabolism; fatty acid beta-oxidation.</text>
</comment>
<evidence type="ECO:0000259" key="14">
    <source>
        <dbReference type="Pfam" id="PF00725"/>
    </source>
</evidence>
<keyword evidence="11" id="KW-0511">Multifunctional enzyme</keyword>
<dbReference type="GO" id="GO:0070403">
    <property type="term" value="F:NAD+ binding"/>
    <property type="evidence" value="ECO:0007669"/>
    <property type="project" value="InterPro"/>
</dbReference>
<reference evidence="16 17" key="1">
    <citation type="submission" date="2019-03" db="EMBL/GenBank/DDBJ databases">
        <title>Diversity of the mouse oral microbiome.</title>
        <authorList>
            <person name="Joseph S."/>
            <person name="Aduse-Opoku J."/>
            <person name="Curtis M."/>
            <person name="Wade W."/>
            <person name="Hashim A."/>
        </authorList>
    </citation>
    <scope>NUCLEOTIDE SEQUENCE [LARGE SCALE GENOMIC DNA]</scope>
    <source>
        <strain evidence="16 17">P1012</strain>
    </source>
</reference>
<comment type="similarity">
    <text evidence="4">Belongs to the 3-hydroxyacyl-CoA dehydrogenase family.</text>
</comment>
<dbReference type="InterPro" id="IPR006108">
    <property type="entry name" value="3HC_DH_C"/>
</dbReference>
<dbReference type="GO" id="GO:0006635">
    <property type="term" value="P:fatty acid beta-oxidation"/>
    <property type="evidence" value="ECO:0007669"/>
    <property type="project" value="UniProtKB-UniPathway"/>
</dbReference>
<dbReference type="InterPro" id="IPR029045">
    <property type="entry name" value="ClpP/crotonase-like_dom_sf"/>
</dbReference>
<accession>A0A4Y9FWI7</accession>
<dbReference type="InterPro" id="IPR050136">
    <property type="entry name" value="FA_oxidation_alpha_subunit"/>
</dbReference>
<dbReference type="STRING" id="300019.BO218_04545"/>
<dbReference type="PANTHER" id="PTHR43612">
    <property type="entry name" value="TRIFUNCTIONAL ENZYME SUBUNIT ALPHA"/>
    <property type="match status" value="1"/>
</dbReference>
<dbReference type="InterPro" id="IPR008927">
    <property type="entry name" value="6-PGluconate_DH-like_C_sf"/>
</dbReference>
<keyword evidence="8" id="KW-0520">NAD</keyword>
<gene>
    <name evidence="16" type="ORF">E4U02_07030</name>
</gene>
<dbReference type="FunFam" id="3.40.50.720:FF:000009">
    <property type="entry name" value="Fatty oxidation complex, alpha subunit"/>
    <property type="match status" value="1"/>
</dbReference>
<dbReference type="InterPro" id="IPR001753">
    <property type="entry name" value="Enoyl-CoA_hydra/iso"/>
</dbReference>
<dbReference type="SUPFAM" id="SSF48179">
    <property type="entry name" value="6-phosphogluconate dehydrogenase C-terminal domain-like"/>
    <property type="match status" value="2"/>
</dbReference>
<name>A0A4Y9FWI7_9MICO</name>
<keyword evidence="5" id="KW-0276">Fatty acid metabolism</keyword>
<dbReference type="Gene3D" id="1.10.1040.50">
    <property type="match status" value="1"/>
</dbReference>
<dbReference type="SUPFAM" id="SSF51735">
    <property type="entry name" value="NAD(P)-binding Rossmann-fold domains"/>
    <property type="match status" value="1"/>
</dbReference>
<comment type="similarity">
    <text evidence="3">In the central section; belongs to the 3-hydroxyacyl-CoA dehydrogenase family.</text>
</comment>
<comment type="pathway">
    <text evidence="2">Lipid metabolism; butanoate metabolism.</text>
</comment>
<protein>
    <submittedName>
        <fullName evidence="16">3-hydroxyacyl-CoA dehydrogenase</fullName>
    </submittedName>
</protein>
<dbReference type="Gene3D" id="3.90.226.10">
    <property type="entry name" value="2-enoyl-CoA Hydratase, Chain A, domain 1"/>
    <property type="match status" value="1"/>
</dbReference>
<evidence type="ECO:0000256" key="9">
    <source>
        <dbReference type="ARBA" id="ARBA00023098"/>
    </source>
</evidence>